<name>A0A162FCV9_9EURY</name>
<comment type="similarity">
    <text evidence="4">Belongs to the intimin/invasin family.</text>
</comment>
<dbReference type="SMART" id="SM00634">
    <property type="entry name" value="BID_1"/>
    <property type="match status" value="2"/>
</dbReference>
<dbReference type="PANTHER" id="PTHR11319">
    <property type="entry name" value="G PROTEIN-COUPLED RECEPTOR-RELATED"/>
    <property type="match status" value="1"/>
</dbReference>
<comment type="subcellular location">
    <subcellularLocation>
        <location evidence="1">Cell envelope</location>
    </subcellularLocation>
    <subcellularLocation>
        <location evidence="2">Cell outer membrane</location>
    </subcellularLocation>
    <subcellularLocation>
        <location evidence="3">Secreted</location>
    </subcellularLocation>
</comment>
<evidence type="ECO:0000256" key="8">
    <source>
        <dbReference type="ARBA" id="ARBA00023237"/>
    </source>
</evidence>
<feature type="domain" description="Big-1" evidence="9">
    <location>
        <begin position="598"/>
        <end position="691"/>
    </location>
</feature>
<evidence type="ECO:0000256" key="3">
    <source>
        <dbReference type="ARBA" id="ARBA00004613"/>
    </source>
</evidence>
<dbReference type="STRING" id="49547.MBCUR_15170"/>
<dbReference type="SUPFAM" id="SSF51126">
    <property type="entry name" value="Pectin lyase-like"/>
    <property type="match status" value="2"/>
</dbReference>
<reference evidence="10 11" key="1">
    <citation type="submission" date="2016-04" db="EMBL/GenBank/DDBJ databases">
        <title>Genome sequence of Methanobrevibacter curvatus DSM 11111.</title>
        <authorList>
            <person name="Poehlein A."/>
            <person name="Seedorf H."/>
            <person name="Daniel R."/>
        </authorList>
    </citation>
    <scope>NUCLEOTIDE SEQUENCE [LARGE SCALE GENOMIC DNA]</scope>
    <source>
        <strain evidence="10 11">DSM 11111</strain>
    </source>
</reference>
<dbReference type="Pfam" id="PF02415">
    <property type="entry name" value="Chlam_PMP"/>
    <property type="match status" value="7"/>
</dbReference>
<dbReference type="OrthoDB" id="78475at2157"/>
<dbReference type="PATRIC" id="fig|49547.3.peg.1619"/>
<evidence type="ECO:0000256" key="5">
    <source>
        <dbReference type="ARBA" id="ARBA00022525"/>
    </source>
</evidence>
<dbReference type="InterPro" id="IPR003368">
    <property type="entry name" value="POMP_repeat"/>
</dbReference>
<dbReference type="InterPro" id="IPR013783">
    <property type="entry name" value="Ig-like_fold"/>
</dbReference>
<dbReference type="GO" id="GO:0005576">
    <property type="term" value="C:extracellular region"/>
    <property type="evidence" value="ECO:0007669"/>
    <property type="project" value="UniProtKB-SubCell"/>
</dbReference>
<evidence type="ECO:0000256" key="1">
    <source>
        <dbReference type="ARBA" id="ARBA00004196"/>
    </source>
</evidence>
<comment type="caution">
    <text evidence="10">The sequence shown here is derived from an EMBL/GenBank/DDBJ whole genome shotgun (WGS) entry which is preliminary data.</text>
</comment>
<dbReference type="AlphaFoldDB" id="A0A162FCV9"/>
<evidence type="ECO:0000256" key="4">
    <source>
        <dbReference type="ARBA" id="ARBA00010116"/>
    </source>
</evidence>
<evidence type="ECO:0000256" key="6">
    <source>
        <dbReference type="ARBA" id="ARBA00022729"/>
    </source>
</evidence>
<organism evidence="10 11">
    <name type="scientific">Methanobrevibacter curvatus</name>
    <dbReference type="NCBI Taxonomy" id="49547"/>
    <lineage>
        <taxon>Archaea</taxon>
        <taxon>Methanobacteriati</taxon>
        <taxon>Methanobacteriota</taxon>
        <taxon>Methanomada group</taxon>
        <taxon>Methanobacteria</taxon>
        <taxon>Methanobacteriales</taxon>
        <taxon>Methanobacteriaceae</taxon>
        <taxon>Methanobrevibacter</taxon>
    </lineage>
</organism>
<dbReference type="InterPro" id="IPR011050">
    <property type="entry name" value="Pectin_lyase_fold/virulence"/>
</dbReference>
<keyword evidence="5" id="KW-0964">Secreted</keyword>
<feature type="domain" description="Big-1" evidence="9">
    <location>
        <begin position="698"/>
        <end position="795"/>
    </location>
</feature>
<dbReference type="Gene3D" id="2.160.20.10">
    <property type="entry name" value="Single-stranded right-handed beta-helix, Pectin lyase-like"/>
    <property type="match status" value="1"/>
</dbReference>
<gene>
    <name evidence="10" type="primary">pmpI_2</name>
    <name evidence="10" type="ORF">MBCUR_15170</name>
</gene>
<protein>
    <submittedName>
        <fullName evidence="10">Putative outer membrane protein PmpI</fullName>
    </submittedName>
</protein>
<evidence type="ECO:0000256" key="2">
    <source>
        <dbReference type="ARBA" id="ARBA00004442"/>
    </source>
</evidence>
<evidence type="ECO:0000313" key="10">
    <source>
        <dbReference type="EMBL" id="KZX11155.1"/>
    </source>
</evidence>
<dbReference type="EMBL" id="LWMV01000192">
    <property type="protein sequence ID" value="KZX11155.1"/>
    <property type="molecule type" value="Genomic_DNA"/>
</dbReference>
<dbReference type="Proteomes" id="UP000077245">
    <property type="component" value="Unassembled WGS sequence"/>
</dbReference>
<dbReference type="InterPro" id="IPR012334">
    <property type="entry name" value="Pectin_lyas_fold"/>
</dbReference>
<dbReference type="PROSITE" id="PS51127">
    <property type="entry name" value="BIG1"/>
    <property type="match status" value="2"/>
</dbReference>
<keyword evidence="7" id="KW-0472">Membrane</keyword>
<dbReference type="Gene3D" id="2.60.40.10">
    <property type="entry name" value="Immunoglobulins"/>
    <property type="match status" value="2"/>
</dbReference>
<dbReference type="SUPFAM" id="SSF49373">
    <property type="entry name" value="Invasin/intimin cell-adhesion fragments"/>
    <property type="match status" value="2"/>
</dbReference>
<dbReference type="InterPro" id="IPR003344">
    <property type="entry name" value="Big_1_dom"/>
</dbReference>
<accession>A0A162FCV9</accession>
<evidence type="ECO:0000259" key="9">
    <source>
        <dbReference type="PROSITE" id="PS51127"/>
    </source>
</evidence>
<sequence>MIKILINKYEDKVLICFLIGIIAILAISTISPANATTTTIDTTTTGGLKTAVDSSNNGDTITLKNGIYYGENNSGITINHNLKIVGQSKNNVILDAQGKNRFFDISSGVNVTLINLTFKNGYKNGDNGGAIYNNGTLSVIDSIFTNNSANGSGGAIYNYGNFNAIGSIFTNNHAYNGSGGAINIFHGYLNVNSSIFTNNFASGSGGAIYIYEYDVYVPRITVIYVNGIPTSNVKPDPSYFSRGNASVIGSIFTNNSANDSGGAIYVYYGDLSVSDSDFTNNFAYYGGAIDSGNISVIGSIFTNNFASGSGGAISSTNSLVNDSIFTNNSAKGGDGGAIRSSSGNLSVSDSIFTNNHAKYWGGAIDNYGNLTIIGSNFTNSSAYERGGAIYSRGDISIINDSVFTSNLVRTNNYESGKGGAIFNGANLSVIGSIFNNNSASSDGGAIYCWDILNVFCSTFINNNASFGGAIYKETGDINITGSTIINNSQGIFVNSPYSVNISFNKIANNYFNNTLNNLFVSNGVVNADYNWWGNNSVNGVNIVTNNHFIVEVTNTGSSSNGEIKFNSVLKLNNSAQADSNLLPNFNEQDYIDVSLTKTNVIITISAPAIVEGGNTSIKVTLKDSSSKALSGKTVFVNINNKNYSVVTNGEGIATLSISGLKSGNYVVKAIFNGDGAYNGSSVSSNQLVNSKPISIKVNTTIIISVPAIVEGGNASIKVTLKDSNSKALSGKTVSVSISNKSYSIVTNGNGVASLSISGLKSGNYVVKAIFNGDAGYNRSSVSTNQIVNNKAINEQPPAKAKVSANYKTGSYNKDIKVVLTANNGIIYYKIGNGNYKKYTKSITITKTSKIRFYAAHRDGNSAVSTYTYTIVKKPKISYSSKDSASGRKVTRTFTIKNKGSAKGSLFWTFKVPSSLKYVKAVASSISYYKYNKASKILTFGAKNLGAGKSTTIKAIFTKKK</sequence>
<proteinExistence type="inferred from homology"/>
<dbReference type="RefSeq" id="WP_067092192.1">
    <property type="nucleotide sequence ID" value="NZ_LWMV01000192.1"/>
</dbReference>
<evidence type="ECO:0000313" key="11">
    <source>
        <dbReference type="Proteomes" id="UP000077245"/>
    </source>
</evidence>
<dbReference type="SMART" id="SM00710">
    <property type="entry name" value="PbH1"/>
    <property type="match status" value="12"/>
</dbReference>
<evidence type="ECO:0000256" key="7">
    <source>
        <dbReference type="ARBA" id="ARBA00023136"/>
    </source>
</evidence>
<dbReference type="PANTHER" id="PTHR11319:SF35">
    <property type="entry name" value="OUTER MEMBRANE PROTEIN PMPC-RELATED"/>
    <property type="match status" value="1"/>
</dbReference>
<keyword evidence="11" id="KW-1185">Reference proteome</keyword>
<keyword evidence="6" id="KW-0732">Signal</keyword>
<dbReference type="NCBIfam" id="TIGR01376">
    <property type="entry name" value="POMP_repeat"/>
    <property type="match status" value="4"/>
</dbReference>
<dbReference type="InterPro" id="IPR008964">
    <property type="entry name" value="Invasin/intimin_cell_adhesion"/>
</dbReference>
<dbReference type="InterPro" id="IPR006626">
    <property type="entry name" value="PbH1"/>
</dbReference>
<keyword evidence="8" id="KW-0998">Cell outer membrane</keyword>